<dbReference type="EC" id="2.5.1.61" evidence="8"/>
<dbReference type="PATRIC" id="fig|1218508.4.peg.1417"/>
<dbReference type="PANTHER" id="PTHR11557:SF0">
    <property type="entry name" value="PORPHOBILINOGEN DEAMINASE"/>
    <property type="match status" value="1"/>
</dbReference>
<dbReference type="HAMAP" id="MF_00260">
    <property type="entry name" value="Porphobil_deam"/>
    <property type="match status" value="1"/>
</dbReference>
<feature type="domain" description="Porphobilinogen deaminase N-terminal" evidence="9">
    <location>
        <begin position="5"/>
        <end position="214"/>
    </location>
</feature>
<dbReference type="FunFam" id="3.40.190.10:FF:000004">
    <property type="entry name" value="Porphobilinogen deaminase"/>
    <property type="match status" value="1"/>
</dbReference>
<evidence type="ECO:0000256" key="7">
    <source>
        <dbReference type="ARBA" id="ARBA00048169"/>
    </source>
</evidence>
<evidence type="ECO:0000259" key="10">
    <source>
        <dbReference type="Pfam" id="PF03900"/>
    </source>
</evidence>
<evidence type="ECO:0000256" key="2">
    <source>
        <dbReference type="ARBA" id="ARBA00004735"/>
    </source>
</evidence>
<dbReference type="InterPro" id="IPR022418">
    <property type="entry name" value="Porphobilinogen_deaminase_C"/>
</dbReference>
<evidence type="ECO:0000256" key="6">
    <source>
        <dbReference type="ARBA" id="ARBA00023244"/>
    </source>
</evidence>
<protein>
    <recommendedName>
        <fullName evidence="8">Porphobilinogen deaminase</fullName>
        <shortName evidence="8">PBG</shortName>
        <ecNumber evidence="8">2.5.1.61</ecNumber>
    </recommendedName>
    <alternativeName>
        <fullName evidence="8">Hydroxymethylbilane synthase</fullName>
        <shortName evidence="8">HMBS</shortName>
    </alternativeName>
    <alternativeName>
        <fullName evidence="8">Pre-uroporphyrinogen synthase</fullName>
    </alternativeName>
</protein>
<name>A0A0F4KPL8_9LACO</name>
<dbReference type="NCBIfam" id="TIGR00212">
    <property type="entry name" value="hemC"/>
    <property type="match status" value="1"/>
</dbReference>
<comment type="cofactor">
    <cofactor evidence="8">
        <name>dipyrromethane</name>
        <dbReference type="ChEBI" id="CHEBI:60342"/>
    </cofactor>
    <text evidence="8">Binds 1 dipyrromethane group covalently.</text>
</comment>
<dbReference type="PIRSF" id="PIRSF001438">
    <property type="entry name" value="4pyrrol_synth_OHMeBilane_synth"/>
    <property type="match status" value="1"/>
</dbReference>
<comment type="similarity">
    <text evidence="3 8">Belongs to the HMBS family.</text>
</comment>
<evidence type="ECO:0000313" key="12">
    <source>
        <dbReference type="Proteomes" id="UP000033695"/>
    </source>
</evidence>
<dbReference type="Gene3D" id="3.30.160.40">
    <property type="entry name" value="Porphobilinogen deaminase, C-terminal domain"/>
    <property type="match status" value="1"/>
</dbReference>
<comment type="subunit">
    <text evidence="4 8">Monomer.</text>
</comment>
<comment type="catalytic activity">
    <reaction evidence="7 8">
        <text>4 porphobilinogen + H2O = hydroxymethylbilane + 4 NH4(+)</text>
        <dbReference type="Rhea" id="RHEA:13185"/>
        <dbReference type="ChEBI" id="CHEBI:15377"/>
        <dbReference type="ChEBI" id="CHEBI:28938"/>
        <dbReference type="ChEBI" id="CHEBI:57845"/>
        <dbReference type="ChEBI" id="CHEBI:58126"/>
        <dbReference type="EC" id="2.5.1.61"/>
    </reaction>
</comment>
<evidence type="ECO:0000256" key="4">
    <source>
        <dbReference type="ARBA" id="ARBA00011245"/>
    </source>
</evidence>
<organism evidence="11 12">
    <name type="scientific">Bombilactobacillus mellis</name>
    <dbReference type="NCBI Taxonomy" id="1218508"/>
    <lineage>
        <taxon>Bacteria</taxon>
        <taxon>Bacillati</taxon>
        <taxon>Bacillota</taxon>
        <taxon>Bacilli</taxon>
        <taxon>Lactobacillales</taxon>
        <taxon>Lactobacillaceae</taxon>
        <taxon>Bombilactobacillus</taxon>
    </lineage>
</organism>
<comment type="function">
    <text evidence="1 8">Tetrapolymerization of the monopyrrole PBG into the hydroxymethylbilane pre-uroporphyrinogen in several discrete steps.</text>
</comment>
<keyword evidence="6 8" id="KW-0627">Porphyrin biosynthesis</keyword>
<dbReference type="STRING" id="1218508.JG29_14250"/>
<keyword evidence="12" id="KW-1185">Reference proteome</keyword>
<evidence type="ECO:0000313" key="11">
    <source>
        <dbReference type="EMBL" id="KJY48365.1"/>
    </source>
</evidence>
<comment type="caution">
    <text evidence="11">The sequence shown here is derived from an EMBL/GenBank/DDBJ whole genome shotgun (WGS) entry which is preliminary data.</text>
</comment>
<dbReference type="GO" id="GO:0005737">
    <property type="term" value="C:cytoplasm"/>
    <property type="evidence" value="ECO:0007669"/>
    <property type="project" value="UniProtKB-UniRule"/>
</dbReference>
<dbReference type="InterPro" id="IPR036803">
    <property type="entry name" value="Porphobilinogen_deaminase_C_sf"/>
</dbReference>
<dbReference type="FunFam" id="3.40.190.10:FF:000005">
    <property type="entry name" value="Porphobilinogen deaminase"/>
    <property type="match status" value="1"/>
</dbReference>
<comment type="miscellaneous">
    <text evidence="8">The porphobilinogen subunits are added to the dipyrromethane group.</text>
</comment>
<dbReference type="Pfam" id="PF01379">
    <property type="entry name" value="Porphobil_deam"/>
    <property type="match status" value="1"/>
</dbReference>
<keyword evidence="5 8" id="KW-0808">Transferase</keyword>
<reference evidence="11 12" key="1">
    <citation type="submission" date="2014-12" db="EMBL/GenBank/DDBJ databases">
        <title>Comparative genomics of the lactic acid bacteria isolated from the honey bee gut.</title>
        <authorList>
            <person name="Ellegaard K.M."/>
            <person name="Tamarit D."/>
            <person name="Javelind E."/>
            <person name="Olofsson T."/>
            <person name="Andersson S.G."/>
            <person name="Vasquez A."/>
        </authorList>
    </citation>
    <scope>NUCLEOTIDE SEQUENCE [LARGE SCALE GENOMIC DNA]</scope>
    <source>
        <strain evidence="11 12">Hon2</strain>
    </source>
</reference>
<evidence type="ECO:0000256" key="3">
    <source>
        <dbReference type="ARBA" id="ARBA00005638"/>
    </source>
</evidence>
<evidence type="ECO:0000256" key="5">
    <source>
        <dbReference type="ARBA" id="ARBA00022679"/>
    </source>
</evidence>
<dbReference type="RefSeq" id="WP_045923252.1">
    <property type="nucleotide sequence ID" value="NZ_JBHTHW010000005.1"/>
</dbReference>
<dbReference type="Proteomes" id="UP000033695">
    <property type="component" value="Unassembled WGS sequence"/>
</dbReference>
<comment type="pathway">
    <text evidence="2">Porphyrin-containing compound metabolism; protoporphyrin-IX biosynthesis; coproporphyrinogen-III from 5-aminolevulinate: step 2/4.</text>
</comment>
<dbReference type="AlphaFoldDB" id="A0A0F4KPL8"/>
<dbReference type="SUPFAM" id="SSF54782">
    <property type="entry name" value="Porphobilinogen deaminase (hydroxymethylbilane synthase), C-terminal domain"/>
    <property type="match status" value="1"/>
</dbReference>
<feature type="domain" description="Porphobilinogen deaminase C-terminal" evidence="10">
    <location>
        <begin position="227"/>
        <end position="294"/>
    </location>
</feature>
<accession>A0A0F4KPL8</accession>
<dbReference type="EMBL" id="JXBZ01000009">
    <property type="protein sequence ID" value="KJY48365.1"/>
    <property type="molecule type" value="Genomic_DNA"/>
</dbReference>
<dbReference type="PANTHER" id="PTHR11557">
    <property type="entry name" value="PORPHOBILINOGEN DEAMINASE"/>
    <property type="match status" value="1"/>
</dbReference>
<dbReference type="GO" id="GO:0004418">
    <property type="term" value="F:hydroxymethylbilane synthase activity"/>
    <property type="evidence" value="ECO:0007669"/>
    <property type="project" value="UniProtKB-UniRule"/>
</dbReference>
<dbReference type="SUPFAM" id="SSF53850">
    <property type="entry name" value="Periplasmic binding protein-like II"/>
    <property type="match status" value="1"/>
</dbReference>
<dbReference type="Gene3D" id="3.40.190.10">
    <property type="entry name" value="Periplasmic binding protein-like II"/>
    <property type="match status" value="2"/>
</dbReference>
<dbReference type="Pfam" id="PF03900">
    <property type="entry name" value="Porphobil_deamC"/>
    <property type="match status" value="1"/>
</dbReference>
<evidence type="ECO:0000256" key="8">
    <source>
        <dbReference type="HAMAP-Rule" id="MF_00260"/>
    </source>
</evidence>
<dbReference type="GO" id="GO:0006782">
    <property type="term" value="P:protoporphyrinogen IX biosynthetic process"/>
    <property type="evidence" value="ECO:0007669"/>
    <property type="project" value="UniProtKB-UniRule"/>
</dbReference>
<dbReference type="PRINTS" id="PR00151">
    <property type="entry name" value="PORPHBDMNASE"/>
</dbReference>
<evidence type="ECO:0000256" key="1">
    <source>
        <dbReference type="ARBA" id="ARBA00002869"/>
    </source>
</evidence>
<gene>
    <name evidence="8 11" type="primary">hemC</name>
    <name evidence="11" type="ORF">JG29_14250</name>
</gene>
<feature type="modified residue" description="S-(dipyrrolylmethanemethyl)cysteine" evidence="8">
    <location>
        <position position="243"/>
    </location>
</feature>
<sequence>MRKKIIVGSRHSKLALCQTELVIKQLQQYFPDTEFEIKKIKTTGDNNLKDSLAKIGGKGVFIQEIEKELEEQTIDFAVHSLKDVTPKLPESLTLGAIPKRASAFDCLISRHKYTSINELPLQARIGTSSMRRQGQLLHLRPDLNIVSIRGNIDSRLKKIQTEHLEGIIVAEAGLERLQPDLTNYKVLSLKNVVLPAVGQGCLAVECRQTDQEVLHMLKLINDFPTSKCIHIERQFMRELGGSCNFPIGGYAYIKKRSIKFSGLISSIDGKHIIKAIDIPADEPRIGKKVAQKLLAQDKYGIVNKKI</sequence>
<dbReference type="OrthoDB" id="9810298at2"/>
<dbReference type="InterPro" id="IPR022417">
    <property type="entry name" value="Porphobilin_deaminase_N"/>
</dbReference>
<proteinExistence type="inferred from homology"/>
<dbReference type="InterPro" id="IPR000860">
    <property type="entry name" value="HemC"/>
</dbReference>
<dbReference type="HOGENOM" id="CLU_019704_0_1_9"/>
<evidence type="ECO:0000259" key="9">
    <source>
        <dbReference type="Pfam" id="PF01379"/>
    </source>
</evidence>